<evidence type="ECO:0000313" key="3">
    <source>
        <dbReference type="Proteomes" id="UP000271162"/>
    </source>
</evidence>
<organism evidence="4">
    <name type="scientific">Nippostrongylus brasiliensis</name>
    <name type="common">Rat hookworm</name>
    <dbReference type="NCBI Taxonomy" id="27835"/>
    <lineage>
        <taxon>Eukaryota</taxon>
        <taxon>Metazoa</taxon>
        <taxon>Ecdysozoa</taxon>
        <taxon>Nematoda</taxon>
        <taxon>Chromadorea</taxon>
        <taxon>Rhabditida</taxon>
        <taxon>Rhabditina</taxon>
        <taxon>Rhabditomorpha</taxon>
        <taxon>Strongyloidea</taxon>
        <taxon>Heligmosomidae</taxon>
        <taxon>Nippostrongylus</taxon>
    </lineage>
</organism>
<dbReference type="WBParaSite" id="NBR_0000720801-mRNA-1">
    <property type="protein sequence ID" value="NBR_0000720801-mRNA-1"/>
    <property type="gene ID" value="NBR_0000720801"/>
</dbReference>
<dbReference type="AlphaFoldDB" id="A0A158QXQ0"/>
<evidence type="ECO:0000313" key="2">
    <source>
        <dbReference type="EMBL" id="VDL70798.1"/>
    </source>
</evidence>
<accession>A0A158QXQ0</accession>
<evidence type="ECO:0000313" key="4">
    <source>
        <dbReference type="WBParaSite" id="NBR_0000720801-mRNA-1"/>
    </source>
</evidence>
<dbReference type="Proteomes" id="UP000271162">
    <property type="component" value="Unassembled WGS sequence"/>
</dbReference>
<evidence type="ECO:0000256" key="1">
    <source>
        <dbReference type="SAM" id="Phobius"/>
    </source>
</evidence>
<keyword evidence="1" id="KW-1133">Transmembrane helix</keyword>
<name>A0A158QXQ0_NIPBR</name>
<dbReference type="EMBL" id="UYSL01019868">
    <property type="protein sequence ID" value="VDL70798.1"/>
    <property type="molecule type" value="Genomic_DNA"/>
</dbReference>
<protein>
    <submittedName>
        <fullName evidence="4">LEM domain-containing protein</fullName>
    </submittedName>
</protein>
<gene>
    <name evidence="2" type="ORF">NBR_LOCUS7209</name>
</gene>
<keyword evidence="1" id="KW-0472">Membrane</keyword>
<reference evidence="2 3" key="2">
    <citation type="submission" date="2018-11" db="EMBL/GenBank/DDBJ databases">
        <authorList>
            <consortium name="Pathogen Informatics"/>
        </authorList>
    </citation>
    <scope>NUCLEOTIDE SEQUENCE [LARGE SCALE GENOMIC DNA]</scope>
</reference>
<sequence length="199" mass="23191">MDTQPSARKEQAEKKHKLKSTDVVYRGLTTVASHPCTICEQPVGAQADVFIASLGEKNRHTLKKFLENSPRQENQYFLWIKDHKADKFTVISIKTMENHLKSSNRIRRVKWRHLSTERLSIYRYSLPAITYEKSKKACDCIMRRKKTWLLGTWLTFILFLCIIVVLGSLSPEERMHPYLHFNNTVSQITIQSLRNISIG</sequence>
<dbReference type="OMA" id="DHKADKF"/>
<proteinExistence type="predicted"/>
<reference evidence="4" key="1">
    <citation type="submission" date="2016-04" db="UniProtKB">
        <authorList>
            <consortium name="WormBaseParasite"/>
        </authorList>
    </citation>
    <scope>IDENTIFICATION</scope>
</reference>
<keyword evidence="1" id="KW-0812">Transmembrane</keyword>
<keyword evidence="3" id="KW-1185">Reference proteome</keyword>
<feature type="transmembrane region" description="Helical" evidence="1">
    <location>
        <begin position="148"/>
        <end position="169"/>
    </location>
</feature>